<name>A0A1U9JZV1_9BURK</name>
<feature type="binding site" evidence="13">
    <location>
        <position position="278"/>
    </location>
    <ligand>
        <name>substrate</name>
    </ligand>
</feature>
<gene>
    <name evidence="15" type="ORF">PAEH1_06230</name>
</gene>
<dbReference type="SUPFAM" id="SSF51735">
    <property type="entry name" value="NAD(P)-binding Rossmann-fold domains"/>
    <property type="match status" value="1"/>
</dbReference>
<keyword evidence="7 12" id="KW-0521">NADP</keyword>
<dbReference type="GO" id="GO:0019877">
    <property type="term" value="P:diaminopimelate biosynthetic process"/>
    <property type="evidence" value="ECO:0007669"/>
    <property type="project" value="UniProtKB-UniRule"/>
</dbReference>
<keyword evidence="9 12" id="KW-0560">Oxidoreductase</keyword>
<feature type="domain" description="Meso-diaminopimelate D-dehydrogenase C-terminal" evidence="14">
    <location>
        <begin position="124"/>
        <end position="277"/>
    </location>
</feature>
<evidence type="ECO:0000256" key="9">
    <source>
        <dbReference type="ARBA" id="ARBA00023002"/>
    </source>
</evidence>
<dbReference type="Gene3D" id="3.30.360.10">
    <property type="entry name" value="Dihydrodipicolinate Reductase, domain 2"/>
    <property type="match status" value="1"/>
</dbReference>
<organism evidence="15 16">
    <name type="scientific">Paenalcaligenes hominis</name>
    <dbReference type="NCBI Taxonomy" id="643674"/>
    <lineage>
        <taxon>Bacteria</taxon>
        <taxon>Pseudomonadati</taxon>
        <taxon>Pseudomonadota</taxon>
        <taxon>Betaproteobacteria</taxon>
        <taxon>Burkholderiales</taxon>
        <taxon>Alcaligenaceae</taxon>
        <taxon>Paenalcaligenes</taxon>
    </lineage>
</organism>
<dbReference type="Gene3D" id="3.40.50.720">
    <property type="entry name" value="NAD(P)-binding Rossmann-like Domain"/>
    <property type="match status" value="1"/>
</dbReference>
<evidence type="ECO:0000256" key="1">
    <source>
        <dbReference type="ARBA" id="ARBA00004896"/>
    </source>
</evidence>
<evidence type="ECO:0000256" key="3">
    <source>
        <dbReference type="ARBA" id="ARBA00011738"/>
    </source>
</evidence>
<dbReference type="SUPFAM" id="SSF55347">
    <property type="entry name" value="Glyceraldehyde-3-phosphate dehydrogenase-like, C-terminal domain"/>
    <property type="match status" value="1"/>
</dbReference>
<comment type="subunit">
    <text evidence="3 12">Homodimer.</text>
</comment>
<reference evidence="15 16" key="1">
    <citation type="submission" date="2017-01" db="EMBL/GenBank/DDBJ databases">
        <title>Complete Genome Sequence of Paenalcaligenes hominis, Isolated from a paraplegic Patient with neurogenic bladder.</title>
        <authorList>
            <person name="Mukhopadhyay R."/>
            <person name="Joaquin J."/>
            <person name="Hogue R."/>
            <person name="Kilaru A."/>
            <person name="Jospin G."/>
            <person name="Mars K."/>
            <person name="Eisen J.A."/>
            <person name="Chaturvedi V."/>
        </authorList>
    </citation>
    <scope>NUCLEOTIDE SEQUENCE [LARGE SCALE GENOMIC DNA]</scope>
    <source>
        <strain evidence="15 16">15S00501</strain>
    </source>
</reference>
<evidence type="ECO:0000256" key="5">
    <source>
        <dbReference type="ARBA" id="ARBA00021654"/>
    </source>
</evidence>
<proteinExistence type="inferred from homology"/>
<comment type="similarity">
    <text evidence="2 12">Belongs to the diaminopimelate dehydrogenase family.</text>
</comment>
<comment type="pathway">
    <text evidence="1 12">Amino-acid biosynthesis; L-lysine biosynthesis via DAP pathway; DL-2,6-diaminopimelate from (S)-tetrahydrodipicolinate: step 1/1.</text>
</comment>
<dbReference type="GO" id="GO:0009089">
    <property type="term" value="P:lysine biosynthetic process via diaminopimelate"/>
    <property type="evidence" value="ECO:0007669"/>
    <property type="project" value="UniProtKB-UniRule"/>
</dbReference>
<evidence type="ECO:0000313" key="16">
    <source>
        <dbReference type="Proteomes" id="UP000189369"/>
    </source>
</evidence>
<dbReference type="AlphaFoldDB" id="A0A1U9JZV1"/>
<keyword evidence="6 12" id="KW-0028">Amino-acid biosynthesis</keyword>
<feature type="binding site" evidence="13">
    <location>
        <position position="150"/>
    </location>
    <ligand>
        <name>substrate</name>
    </ligand>
</feature>
<evidence type="ECO:0000256" key="10">
    <source>
        <dbReference type="ARBA" id="ARBA00023154"/>
    </source>
</evidence>
<dbReference type="KEGG" id="phn:PAEH1_06230"/>
<dbReference type="GO" id="GO:0000166">
    <property type="term" value="F:nucleotide binding"/>
    <property type="evidence" value="ECO:0007669"/>
    <property type="project" value="UniProtKB-KW"/>
</dbReference>
<feature type="binding site" evidence="13">
    <location>
        <position position="175"/>
    </location>
    <ligand>
        <name>substrate</name>
    </ligand>
</feature>
<feature type="binding site" evidence="13">
    <location>
        <begin position="36"/>
        <end position="38"/>
    </location>
    <ligand>
        <name>NADP(+)</name>
        <dbReference type="ChEBI" id="CHEBI:58349"/>
    </ligand>
</feature>
<dbReference type="Proteomes" id="UP000189369">
    <property type="component" value="Chromosome"/>
</dbReference>
<dbReference type="CDD" id="cd02270">
    <property type="entry name" value="meso-DAPDH_N"/>
    <property type="match status" value="1"/>
</dbReference>
<evidence type="ECO:0000256" key="4">
    <source>
        <dbReference type="ARBA" id="ARBA00012080"/>
    </source>
</evidence>
<evidence type="ECO:0000256" key="8">
    <source>
        <dbReference type="ARBA" id="ARBA00022915"/>
    </source>
</evidence>
<evidence type="ECO:0000256" key="12">
    <source>
        <dbReference type="PIRNR" id="PIRNR025648"/>
    </source>
</evidence>
<feature type="binding site" evidence="13">
    <location>
        <begin position="123"/>
        <end position="127"/>
    </location>
    <ligand>
        <name>NADP(+)</name>
        <dbReference type="ChEBI" id="CHEBI:58349"/>
    </ligand>
</feature>
<keyword evidence="10 12" id="KW-0457">Lysine biosynthesis</keyword>
<evidence type="ECO:0000256" key="13">
    <source>
        <dbReference type="PIRSR" id="PIRSR025648-1"/>
    </source>
</evidence>
<dbReference type="InterPro" id="IPR010190">
    <property type="entry name" value="Diaminopimelate_DH_Ddh"/>
</dbReference>
<dbReference type="InterPro" id="IPR032094">
    <property type="entry name" value="Meso-DAP_DH_C"/>
</dbReference>
<dbReference type="NCBIfam" id="TIGR01921">
    <property type="entry name" value="DAP-DH"/>
    <property type="match status" value="1"/>
</dbReference>
<dbReference type="STRING" id="643674.PAEH1_06230"/>
<evidence type="ECO:0000313" key="15">
    <source>
        <dbReference type="EMBL" id="AQS51249.1"/>
    </source>
</evidence>
<feature type="binding site" evidence="13">
    <location>
        <begin position="94"/>
        <end position="96"/>
    </location>
    <ligand>
        <name>NADP(+)</name>
        <dbReference type="ChEBI" id="CHEBI:58349"/>
    </ligand>
</feature>
<feature type="binding site" evidence="13">
    <location>
        <begin position="12"/>
        <end position="15"/>
    </location>
    <ligand>
        <name>NADP(+)</name>
        <dbReference type="ChEBI" id="CHEBI:58349"/>
    </ligand>
</feature>
<feature type="binding site" evidence="13">
    <location>
        <begin position="71"/>
        <end position="74"/>
    </location>
    <ligand>
        <name>NADP(+)</name>
        <dbReference type="ChEBI" id="CHEBI:58349"/>
    </ligand>
</feature>
<keyword evidence="13" id="KW-0547">Nucleotide-binding</keyword>
<feature type="binding site" evidence="13">
    <location>
        <position position="251"/>
    </location>
    <ligand>
        <name>substrate</name>
    </ligand>
</feature>
<dbReference type="UniPathway" id="UPA00034">
    <property type="reaction ID" value="UER00026"/>
</dbReference>
<evidence type="ECO:0000256" key="2">
    <source>
        <dbReference type="ARBA" id="ARBA00007442"/>
    </source>
</evidence>
<feature type="binding site" evidence="13">
    <location>
        <position position="201"/>
    </location>
    <ligand>
        <name>substrate</name>
    </ligand>
</feature>
<sequence length="328" mass="35899">MSAKIRIGIAGYGNLGRGVELALGQNPDMELVAVFSRREPKSVELLAGNVPVYALDTIEQYKDQIDVLILCGGSKDDLPKQGPHLAQWFNTIDSFDTHAAIPEYFAAVDAVAQATQHTNIIAVGWDPGLFSINRLMGEVVLPKGETYTFWGKGLSQGHSDAVRRINGVKAGVQYTLPIEAAVERVRAGEFPELSTREKHRRECFVVLEDGANADEVRNTIVTMPNYFADYDTTVHFISLEELERDHTAMPHGGFVIRSGTSGNDVQQTVEYSLALGSNPEFTSSVLVAYARAAYRLAQQKQFGAKTVFDIAPGLLSPKSAADLRKELL</sequence>
<evidence type="ECO:0000256" key="11">
    <source>
        <dbReference type="ARBA" id="ARBA00052023"/>
    </source>
</evidence>
<evidence type="ECO:0000259" key="14">
    <source>
        <dbReference type="Pfam" id="PF16654"/>
    </source>
</evidence>
<dbReference type="PIRSF" id="PIRSF025648">
    <property type="entry name" value="DDH"/>
    <property type="match status" value="1"/>
</dbReference>
<comment type="catalytic activity">
    <reaction evidence="11 12">
        <text>meso-2,6-diaminopimelate + NADP(+) + H2O = (S)-2-amino-6-oxoheptanedioate + NH4(+) + NADPH + H(+)</text>
        <dbReference type="Rhea" id="RHEA:13561"/>
        <dbReference type="ChEBI" id="CHEBI:15377"/>
        <dbReference type="ChEBI" id="CHEBI:15378"/>
        <dbReference type="ChEBI" id="CHEBI:28938"/>
        <dbReference type="ChEBI" id="CHEBI:57783"/>
        <dbReference type="ChEBI" id="CHEBI:57791"/>
        <dbReference type="ChEBI" id="CHEBI:58349"/>
        <dbReference type="ChEBI" id="CHEBI:58556"/>
        <dbReference type="EC" id="1.4.1.16"/>
    </reaction>
</comment>
<dbReference type="InterPro" id="IPR036291">
    <property type="entry name" value="NAD(P)-bd_dom_sf"/>
</dbReference>
<dbReference type="EMBL" id="CP019697">
    <property type="protein sequence ID" value="AQS51249.1"/>
    <property type="molecule type" value="Genomic_DNA"/>
</dbReference>
<protein>
    <recommendedName>
        <fullName evidence="5 12">Meso-diaminopimelate D-dehydrogenase</fullName>
        <shortName evidence="12">DAPDH</shortName>
        <shortName evidence="12">Meso-DAP dehydrogenase</shortName>
        <ecNumber evidence="4 12">1.4.1.16</ecNumber>
    </recommendedName>
</protein>
<dbReference type="Pfam" id="PF16654">
    <property type="entry name" value="DAPDH_C"/>
    <property type="match status" value="1"/>
</dbReference>
<dbReference type="EC" id="1.4.1.16" evidence="4 12"/>
<evidence type="ECO:0000256" key="7">
    <source>
        <dbReference type="ARBA" id="ARBA00022857"/>
    </source>
</evidence>
<accession>A0A1U9JZV1</accession>
<comment type="function">
    <text evidence="12">Catalyzes the reversible NADPH-dependent reductive amination of L-2-amino-6-oxopimelate, the acyclic form of L-tetrahydrodipicolinate, to generate the meso compound, D,L-2,6-diaminopimelate.</text>
</comment>
<dbReference type="OrthoDB" id="9774191at2"/>
<evidence type="ECO:0000256" key="6">
    <source>
        <dbReference type="ARBA" id="ARBA00022605"/>
    </source>
</evidence>
<dbReference type="GO" id="GO:0047850">
    <property type="term" value="F:diaminopimelate dehydrogenase activity"/>
    <property type="evidence" value="ECO:0007669"/>
    <property type="project" value="UniProtKB-UniRule"/>
</dbReference>
<keyword evidence="8 12" id="KW-0220">Diaminopimelate biosynthesis</keyword>